<keyword evidence="4 5" id="KW-0472">Membrane</keyword>
<feature type="transmembrane region" description="Helical" evidence="5">
    <location>
        <begin position="45"/>
        <end position="75"/>
    </location>
</feature>
<dbReference type="EMBL" id="PHFL01000075">
    <property type="protein sequence ID" value="RFM22813.1"/>
    <property type="molecule type" value="Genomic_DNA"/>
</dbReference>
<evidence type="ECO:0000256" key="1">
    <source>
        <dbReference type="ARBA" id="ARBA00004141"/>
    </source>
</evidence>
<comment type="caution">
    <text evidence="7">The sequence shown here is derived from an EMBL/GenBank/DDBJ whole genome shotgun (WGS) entry which is preliminary data.</text>
</comment>
<dbReference type="AlphaFoldDB" id="A0A395LVR9"/>
<evidence type="ECO:0000313" key="8">
    <source>
        <dbReference type="Proteomes" id="UP000266389"/>
    </source>
</evidence>
<evidence type="ECO:0000313" key="7">
    <source>
        <dbReference type="EMBL" id="RFM22813.1"/>
    </source>
</evidence>
<feature type="transmembrane region" description="Helical" evidence="5">
    <location>
        <begin position="213"/>
        <end position="230"/>
    </location>
</feature>
<keyword evidence="7" id="KW-0436">Ligase</keyword>
<keyword evidence="3 5" id="KW-1133">Transmembrane helix</keyword>
<gene>
    <name evidence="7" type="ORF">D0433_14385</name>
</gene>
<evidence type="ECO:0000259" key="6">
    <source>
        <dbReference type="Pfam" id="PF04932"/>
    </source>
</evidence>
<evidence type="ECO:0000256" key="4">
    <source>
        <dbReference type="ARBA" id="ARBA00023136"/>
    </source>
</evidence>
<dbReference type="InterPro" id="IPR007016">
    <property type="entry name" value="O-antigen_ligase-rel_domated"/>
</dbReference>
<feature type="transmembrane region" description="Helical" evidence="5">
    <location>
        <begin position="237"/>
        <end position="257"/>
    </location>
</feature>
<keyword evidence="2 5" id="KW-0812">Transmembrane</keyword>
<feature type="transmembrane region" description="Helical" evidence="5">
    <location>
        <begin position="391"/>
        <end position="412"/>
    </location>
</feature>
<organism evidence="7 8">
    <name type="scientific">Candidatus Thermochlorobacter aerophilus</name>
    <dbReference type="NCBI Taxonomy" id="1868324"/>
    <lineage>
        <taxon>Bacteria</taxon>
        <taxon>Pseudomonadati</taxon>
        <taxon>Chlorobiota</taxon>
        <taxon>Chlorobiia</taxon>
        <taxon>Chlorobiales</taxon>
        <taxon>Candidatus Thermochlorobacteriaceae</taxon>
        <taxon>Candidatus Thermochlorobacter</taxon>
    </lineage>
</organism>
<dbReference type="Pfam" id="PF04932">
    <property type="entry name" value="Wzy_C"/>
    <property type="match status" value="1"/>
</dbReference>
<sequence>MVPTSPQDVQPTLTARRQLWLYVALFALILLLGAAAYIQTILPLLIAGAIVAVSFFQVLSFRVLFLLLLLLFFLISPAIPVSEKHFSKPISAGGFFLQDAVLVLLFARALFDYFNAPRTLTLFRPTRLEQIFALYVAVNLASAVYGAINGNTPTYLLGDVRDFLYFLLFWVYLHCFKSEADLDFAFNALIAVGFIFAAISLADDLLIRNFVRYNSGISFLLVASTLALLSKIFTERLSIKTPSTLIMLLVMLAGLFITFTRGLYLGFVAGFFVMLFALGLKRSFKLVLTLGALVLGVLGVMLVLGISFDRVIAQATYRGSSALGDLDVSSAERILEVLAVLDELPNHWLFGKGAGATIAVYRFGDANVKEGIVDWWFIHNNYAQVLHKSGVIGLLCLLALWLSALTIAFRLFQRATSAVARQVLLSATGVLTAYMVTSLTSPVMTYLNTNFVSALLFASIVFFNRLERAPLRAHIRLC</sequence>
<evidence type="ECO:0000256" key="2">
    <source>
        <dbReference type="ARBA" id="ARBA00022692"/>
    </source>
</evidence>
<protein>
    <submittedName>
        <fullName evidence="7">O-antigen ligase domain-containing protein</fullName>
    </submittedName>
</protein>
<comment type="subcellular location">
    <subcellularLocation>
        <location evidence="1">Membrane</location>
        <topology evidence="1">Multi-pass membrane protein</topology>
    </subcellularLocation>
</comment>
<dbReference type="GO" id="GO:0016020">
    <property type="term" value="C:membrane"/>
    <property type="evidence" value="ECO:0007669"/>
    <property type="project" value="UniProtKB-SubCell"/>
</dbReference>
<dbReference type="Proteomes" id="UP000266389">
    <property type="component" value="Unassembled WGS sequence"/>
</dbReference>
<feature type="transmembrane region" description="Helical" evidence="5">
    <location>
        <begin position="287"/>
        <end position="308"/>
    </location>
</feature>
<feature type="transmembrane region" description="Helical" evidence="5">
    <location>
        <begin position="131"/>
        <end position="148"/>
    </location>
</feature>
<dbReference type="PANTHER" id="PTHR37422:SF13">
    <property type="entry name" value="LIPOPOLYSACCHARIDE BIOSYNTHESIS PROTEIN PA4999-RELATED"/>
    <property type="match status" value="1"/>
</dbReference>
<evidence type="ECO:0000256" key="5">
    <source>
        <dbReference type="SAM" id="Phobius"/>
    </source>
</evidence>
<name>A0A395LVR9_9BACT</name>
<proteinExistence type="predicted"/>
<feature type="domain" description="O-antigen ligase-related" evidence="6">
    <location>
        <begin position="247"/>
        <end position="398"/>
    </location>
</feature>
<feature type="transmembrane region" description="Helical" evidence="5">
    <location>
        <begin position="443"/>
        <end position="463"/>
    </location>
</feature>
<dbReference type="InterPro" id="IPR051533">
    <property type="entry name" value="WaaL-like"/>
</dbReference>
<dbReference type="GO" id="GO:0016874">
    <property type="term" value="F:ligase activity"/>
    <property type="evidence" value="ECO:0007669"/>
    <property type="project" value="UniProtKB-KW"/>
</dbReference>
<evidence type="ECO:0000256" key="3">
    <source>
        <dbReference type="ARBA" id="ARBA00022989"/>
    </source>
</evidence>
<accession>A0A395LVR9</accession>
<dbReference type="PANTHER" id="PTHR37422">
    <property type="entry name" value="TEICHURONIC ACID BIOSYNTHESIS PROTEIN TUAE"/>
    <property type="match status" value="1"/>
</dbReference>
<reference evidence="7 8" key="1">
    <citation type="journal article" date="2011" name="ISME J.">
        <title>Community ecology of hot spring cyanobacterial mats: predominant populations and their functional potential.</title>
        <authorList>
            <person name="Klatt C.G."/>
            <person name="Wood J.M."/>
            <person name="Rusch D.B."/>
            <person name="Bateson M.M."/>
            <person name="Hamamura N."/>
            <person name="Heidelberg J.F."/>
            <person name="Grossman A.R."/>
            <person name="Bhaya D."/>
            <person name="Cohan F.M."/>
            <person name="Kuhl M."/>
            <person name="Bryant D.A."/>
            <person name="Ward D.M."/>
        </authorList>
    </citation>
    <scope>NUCLEOTIDE SEQUENCE [LARGE SCALE GENOMIC DNA]</scope>
    <source>
        <strain evidence="7">OS</strain>
    </source>
</reference>
<feature type="transmembrane region" description="Helical" evidence="5">
    <location>
        <begin position="95"/>
        <end position="111"/>
    </location>
</feature>
<feature type="transmembrane region" description="Helical" evidence="5">
    <location>
        <begin position="20"/>
        <end position="38"/>
    </location>
</feature>
<feature type="transmembrane region" description="Helical" evidence="5">
    <location>
        <begin position="184"/>
        <end position="201"/>
    </location>
</feature>